<reference evidence="2 3" key="1">
    <citation type="submission" date="2018-07" db="EMBL/GenBank/DDBJ databases">
        <title>Genome sequencing of Runella.</title>
        <authorList>
            <person name="Baek M.-G."/>
            <person name="Yi H."/>
        </authorList>
    </citation>
    <scope>NUCLEOTIDE SEQUENCE [LARGE SCALE GENOMIC DNA]</scope>
    <source>
        <strain evidence="2 3">HYN0085</strain>
    </source>
</reference>
<dbReference type="RefSeq" id="WP_114065415.1">
    <property type="nucleotide sequence ID" value="NZ_CP030850.1"/>
</dbReference>
<feature type="signal peptide" evidence="1">
    <location>
        <begin position="1"/>
        <end position="19"/>
    </location>
</feature>
<evidence type="ECO:0000256" key="1">
    <source>
        <dbReference type="SAM" id="SignalP"/>
    </source>
</evidence>
<dbReference type="EMBL" id="CP030850">
    <property type="protein sequence ID" value="AXE16628.1"/>
    <property type="molecule type" value="Genomic_DNA"/>
</dbReference>
<dbReference type="AlphaFoldDB" id="A0A344TDA7"/>
<proteinExistence type="predicted"/>
<name>A0A344TDA7_9BACT</name>
<evidence type="ECO:0000313" key="3">
    <source>
        <dbReference type="Proteomes" id="UP000251993"/>
    </source>
</evidence>
<protein>
    <submittedName>
        <fullName evidence="2">Uncharacterized protein</fullName>
    </submittedName>
</protein>
<keyword evidence="1" id="KW-0732">Signal</keyword>
<sequence length="436" mass="49190">MKRSTAALLFVFVLPLVWSCEMETRGWDGLCISGGEASGRSYVESYDFSDKKTFEKDSQIVVYHGSACGKLTQKISEDEIVLQGNRQIPRWATHATVFLNGWKLEYESDDHHVRTVGAGIGHINLTVNQNRKEVNWTATGVLGDYNFDDAYNFCYHYTVIAWNEAKINLAVDHDENCASGTSTYNMYPIAGYLQNNVFKRRVTAGVVPRGFFFRVAQKEDHHLLQLSYNVVGSERILQNKIYDNNPESTNTLPRNSSRYDSAGVLSWKTQGIFKDNQERWEPFIEDKGYYFGEMVTGIGGKDLGIIHPPFLGMPVDDNGFWTGTIPQGSNQIVSKEYTITNIPYENALPVLSGWDIHYEGGDHHVRKIGIWISDWSYSKPVRASRGTLKYTLSTILTDDEENSSLANHRVTVLGIKPTAIAQPEDGNILPELDNDF</sequence>
<gene>
    <name evidence="2" type="ORF">DR864_02240</name>
</gene>
<organism evidence="2 3">
    <name type="scientific">Runella rosea</name>
    <dbReference type="NCBI Taxonomy" id="2259595"/>
    <lineage>
        <taxon>Bacteria</taxon>
        <taxon>Pseudomonadati</taxon>
        <taxon>Bacteroidota</taxon>
        <taxon>Cytophagia</taxon>
        <taxon>Cytophagales</taxon>
        <taxon>Spirosomataceae</taxon>
        <taxon>Runella</taxon>
    </lineage>
</organism>
<accession>A0A344TDA7</accession>
<dbReference type="Proteomes" id="UP000251993">
    <property type="component" value="Chromosome"/>
</dbReference>
<feature type="chain" id="PRO_5016691043" evidence="1">
    <location>
        <begin position="20"/>
        <end position="436"/>
    </location>
</feature>
<dbReference type="KEGG" id="run:DR864_02240"/>
<evidence type="ECO:0000313" key="2">
    <source>
        <dbReference type="EMBL" id="AXE16628.1"/>
    </source>
</evidence>
<keyword evidence="3" id="KW-1185">Reference proteome</keyword>
<dbReference type="OrthoDB" id="9764804at2"/>